<dbReference type="EMBL" id="LQRA01000046">
    <property type="protein sequence ID" value="KZE80827.1"/>
    <property type="molecule type" value="Genomic_DNA"/>
</dbReference>
<keyword evidence="1" id="KW-1133">Transmembrane helix</keyword>
<accession>A0A163Z1W4</accession>
<keyword evidence="1" id="KW-0812">Transmembrane</keyword>
<proteinExistence type="predicted"/>
<feature type="transmembrane region" description="Helical" evidence="1">
    <location>
        <begin position="6"/>
        <end position="27"/>
    </location>
</feature>
<keyword evidence="1" id="KW-0472">Membrane</keyword>
<organism evidence="2 3">
    <name type="scientific">Paenibacillus elgii</name>
    <dbReference type="NCBI Taxonomy" id="189691"/>
    <lineage>
        <taxon>Bacteria</taxon>
        <taxon>Bacillati</taxon>
        <taxon>Bacillota</taxon>
        <taxon>Bacilli</taxon>
        <taxon>Bacillales</taxon>
        <taxon>Paenibacillaceae</taxon>
        <taxon>Paenibacillus</taxon>
    </lineage>
</organism>
<gene>
    <name evidence="2" type="ORF">AV654_10760</name>
</gene>
<sequence>MEYSHLFLVFIQVFGKRLMTLLVLLYIKSFHVKKICSMMDKFKHCKLRHVEGVCEWKAIC</sequence>
<dbReference type="AlphaFoldDB" id="A0A163Z1W4"/>
<keyword evidence="3" id="KW-1185">Reference proteome</keyword>
<evidence type="ECO:0000256" key="1">
    <source>
        <dbReference type="SAM" id="Phobius"/>
    </source>
</evidence>
<comment type="caution">
    <text evidence="2">The sequence shown here is derived from an EMBL/GenBank/DDBJ whole genome shotgun (WGS) entry which is preliminary data.</text>
</comment>
<protein>
    <submittedName>
        <fullName evidence="2">Uncharacterized protein</fullName>
    </submittedName>
</protein>
<name>A0A163Z1W4_9BACL</name>
<dbReference type="Proteomes" id="UP000076563">
    <property type="component" value="Unassembled WGS sequence"/>
</dbReference>
<evidence type="ECO:0000313" key="3">
    <source>
        <dbReference type="Proteomes" id="UP000076563"/>
    </source>
</evidence>
<evidence type="ECO:0000313" key="2">
    <source>
        <dbReference type="EMBL" id="KZE80827.1"/>
    </source>
</evidence>
<reference evidence="3" key="1">
    <citation type="submission" date="2016-01" db="EMBL/GenBank/DDBJ databases">
        <title>Draft genome of Chromobacterium sp. F49.</title>
        <authorList>
            <person name="Hong K.W."/>
        </authorList>
    </citation>
    <scope>NUCLEOTIDE SEQUENCE [LARGE SCALE GENOMIC DNA]</scope>
    <source>
        <strain evidence="3">M63</strain>
    </source>
</reference>